<name>E8LCX2_9FIRM</name>
<dbReference type="Proteomes" id="UP000004923">
    <property type="component" value="Unassembled WGS sequence"/>
</dbReference>
<dbReference type="EMBL" id="AEVN01000028">
    <property type="protein sequence ID" value="EFY05282.1"/>
    <property type="molecule type" value="Genomic_DNA"/>
</dbReference>
<dbReference type="PANTHER" id="PTHR46658:SF1">
    <property type="entry name" value="CYS OR MET METABOLISM PYRIDOXAL-PHOSPHATE-DEPENDENT ENZYME"/>
    <property type="match status" value="1"/>
</dbReference>
<dbReference type="RefSeq" id="WP_009145079.1">
    <property type="nucleotide sequence ID" value="NZ_GL830870.1"/>
</dbReference>
<keyword evidence="2" id="KW-1185">Reference proteome</keyword>
<proteinExistence type="predicted"/>
<dbReference type="AlphaFoldDB" id="E8LCX2"/>
<sequence length="416" mass="44449">MRILVDYNALEQAALAEVAKHTAELEAAALYNTEKVIAAFRNNMVSDYYLKPTTGYGYSDVGRDTLDLIYAELFKTEAALVRSQFVSGTHALAVALLGNLRSGDELIAVTGAPYDTMQTIIGSPVKTPGSLVDLGVTYKELPMKGDHVDLEAVKNAVTSKTTMIHIQRSCGYSSERKTIDVAEIGRICSAAKEANPNVICFVDNCYGEFIEKQEPTEVGADLMAGSLIKNLGGGLAPTGGYIVGRADLVENASYRLTAPGLGGEMGATLGDTAREFYQGLFLAPHIVVQAVKTAIFAAAVFKGLGYDVKPLPEERRSDIIQAITLESKQRLCDFCVAIQGNSPVDAHVEPVPSPLPGYQDEIIMAAGTFVQGASIELSADGPCREPFNVFFQGGLTFEHGRLAIMAAAKRVGPKEA</sequence>
<dbReference type="InterPro" id="IPR015424">
    <property type="entry name" value="PyrdxlP-dep_Trfase"/>
</dbReference>
<dbReference type="InterPro" id="IPR015421">
    <property type="entry name" value="PyrdxlP-dep_Trfase_major"/>
</dbReference>
<dbReference type="eggNOG" id="COG4100">
    <property type="taxonomic scope" value="Bacteria"/>
</dbReference>
<dbReference type="PANTHER" id="PTHR46658">
    <property type="entry name" value="CYS OR MET METABOLISM PYRIDOXAL-PHOSPHATE-DEPENDENT ENZYME"/>
    <property type="match status" value="1"/>
</dbReference>
<reference evidence="1 2" key="1">
    <citation type="submission" date="2011-01" db="EMBL/GenBank/DDBJ databases">
        <authorList>
            <person name="Weinstock G."/>
            <person name="Sodergren E."/>
            <person name="Clifton S."/>
            <person name="Fulton L."/>
            <person name="Fulton B."/>
            <person name="Courtney L."/>
            <person name="Fronick C."/>
            <person name="Harrison M."/>
            <person name="Strong C."/>
            <person name="Farmer C."/>
            <person name="Delahaunty K."/>
            <person name="Markovic C."/>
            <person name="Hall O."/>
            <person name="Minx P."/>
            <person name="Tomlinson C."/>
            <person name="Mitreva M."/>
            <person name="Hou S."/>
            <person name="Chen J."/>
            <person name="Wollam A."/>
            <person name="Pepin K.H."/>
            <person name="Johnson M."/>
            <person name="Bhonagiri V."/>
            <person name="Zhang X."/>
            <person name="Suruliraj S."/>
            <person name="Warren W."/>
            <person name="Chinwalla A."/>
            <person name="Mardis E.R."/>
            <person name="Wilson R.K."/>
        </authorList>
    </citation>
    <scope>NUCLEOTIDE SEQUENCE [LARGE SCALE GENOMIC DNA]</scope>
    <source>
        <strain evidence="1 2">YIT 12067</strain>
    </source>
</reference>
<dbReference type="HOGENOM" id="CLU_037803_3_0_9"/>
<dbReference type="InterPro" id="IPR009651">
    <property type="entry name" value="Met_g_lyase_put"/>
</dbReference>
<gene>
    <name evidence="1" type="ORF">HMPREF9443_00695</name>
</gene>
<organism evidence="1 2">
    <name type="scientific">Phascolarctobacterium succinatutens YIT 12067</name>
    <dbReference type="NCBI Taxonomy" id="626939"/>
    <lineage>
        <taxon>Bacteria</taxon>
        <taxon>Bacillati</taxon>
        <taxon>Bacillota</taxon>
        <taxon>Negativicutes</taxon>
        <taxon>Acidaminococcales</taxon>
        <taxon>Acidaminococcaceae</taxon>
        <taxon>Phascolarctobacterium</taxon>
    </lineage>
</organism>
<accession>E8LCX2</accession>
<dbReference type="Gene3D" id="3.90.1150.60">
    <property type="entry name" value="Methioning gamme-lyase, C-terminal domain"/>
    <property type="match status" value="1"/>
</dbReference>
<dbReference type="Gene3D" id="3.40.640.10">
    <property type="entry name" value="Type I PLP-dependent aspartate aminotransferase-like (Major domain)"/>
    <property type="match status" value="1"/>
</dbReference>
<comment type="caution">
    <text evidence="1">The sequence shown here is derived from an EMBL/GenBank/DDBJ whole genome shotgun (WGS) entry which is preliminary data.</text>
</comment>
<evidence type="ECO:0000313" key="2">
    <source>
        <dbReference type="Proteomes" id="UP000004923"/>
    </source>
</evidence>
<evidence type="ECO:0000313" key="1">
    <source>
        <dbReference type="EMBL" id="EFY05282.1"/>
    </source>
</evidence>
<dbReference type="SUPFAM" id="SSF53383">
    <property type="entry name" value="PLP-dependent transferases"/>
    <property type="match status" value="1"/>
</dbReference>
<dbReference type="Pfam" id="PF06838">
    <property type="entry name" value="Met_gamma_lyase"/>
    <property type="match status" value="1"/>
</dbReference>
<protein>
    <submittedName>
        <fullName evidence="1">Aluminum resistance protein</fullName>
    </submittedName>
</protein>